<sequence length="264" mass="28760">MRFIIFFASLALLGSAFAVPRSASRIVGGSATDISSYPFMSNMQYHWWGIWWMQSCGGSLLTSTAVLSAAHCFYGDRASEWRVLLGSSLSNSGSLHLINSITLHPQYNHSSLNFDVAIVRLSNPAIYSNNVQPGSIAGSNYHVADGTSVTHVGWGALWYDGPASNQLMHVDINVINQQLCAERYAYLKTQPRYENWPDITDNMMCAGILNIGGKDACSGDSGGPLLHNNVIVGITSWGFECADPFYPGVSARVSYFTNWITANA</sequence>
<evidence type="ECO:0000313" key="14">
    <source>
        <dbReference type="EMBL" id="PZC78102.1"/>
    </source>
</evidence>
<dbReference type="PANTHER" id="PTHR24276:SF91">
    <property type="entry name" value="AT26814P-RELATED"/>
    <property type="match status" value="1"/>
</dbReference>
<keyword evidence="6" id="KW-1015">Disulfide bond</keyword>
<keyword evidence="15" id="KW-1185">Reference proteome</keyword>
<evidence type="ECO:0000256" key="3">
    <source>
        <dbReference type="ARBA" id="ARBA00022670"/>
    </source>
</evidence>
<evidence type="ECO:0000256" key="5">
    <source>
        <dbReference type="ARBA" id="ARBA00022825"/>
    </source>
</evidence>
<keyword evidence="7" id="KW-1199">Hemostasis impairing toxin</keyword>
<dbReference type="CDD" id="cd00190">
    <property type="entry name" value="Tryp_SPc"/>
    <property type="match status" value="1"/>
</dbReference>
<dbReference type="PROSITE" id="PS00134">
    <property type="entry name" value="TRYPSIN_HIS"/>
    <property type="match status" value="1"/>
</dbReference>
<organism evidence="14 15">
    <name type="scientific">Helicoverpa armigera</name>
    <name type="common">Cotton bollworm</name>
    <name type="synonym">Heliothis armigera</name>
    <dbReference type="NCBI Taxonomy" id="29058"/>
    <lineage>
        <taxon>Eukaryota</taxon>
        <taxon>Metazoa</taxon>
        <taxon>Ecdysozoa</taxon>
        <taxon>Arthropoda</taxon>
        <taxon>Hexapoda</taxon>
        <taxon>Insecta</taxon>
        <taxon>Pterygota</taxon>
        <taxon>Neoptera</taxon>
        <taxon>Endopterygota</taxon>
        <taxon>Lepidoptera</taxon>
        <taxon>Glossata</taxon>
        <taxon>Ditrysia</taxon>
        <taxon>Noctuoidea</taxon>
        <taxon>Noctuidae</taxon>
        <taxon>Heliothinae</taxon>
        <taxon>Helicoverpa</taxon>
    </lineage>
</organism>
<evidence type="ECO:0000256" key="4">
    <source>
        <dbReference type="ARBA" id="ARBA00022801"/>
    </source>
</evidence>
<evidence type="ECO:0000256" key="12">
    <source>
        <dbReference type="SAM" id="SignalP"/>
    </source>
</evidence>
<evidence type="ECO:0000256" key="1">
    <source>
        <dbReference type="ARBA" id="ARBA00004239"/>
    </source>
</evidence>
<evidence type="ECO:0000256" key="9">
    <source>
        <dbReference type="ARBA" id="ARBA00055534"/>
    </source>
</evidence>
<evidence type="ECO:0000313" key="15">
    <source>
        <dbReference type="Proteomes" id="UP000249218"/>
    </source>
</evidence>
<comment type="subcellular location">
    <subcellularLocation>
        <location evidence="1">Secreted</location>
        <location evidence="1">Extracellular space</location>
    </subcellularLocation>
</comment>
<dbReference type="FunFam" id="2.40.10.10:FF:000002">
    <property type="entry name" value="Transmembrane protease serine"/>
    <property type="match status" value="1"/>
</dbReference>
<dbReference type="PROSITE" id="PS00135">
    <property type="entry name" value="TRYPSIN_SER"/>
    <property type="match status" value="1"/>
</dbReference>
<reference evidence="14 15" key="1">
    <citation type="journal article" date="2017" name="BMC Biol.">
        <title>Genomic innovations, transcriptional plasticity and gene loss underlying the evolution and divergence of two highly polyphagous and invasive Helicoverpa pest species.</title>
        <authorList>
            <person name="Pearce S.L."/>
            <person name="Clarke D.F."/>
            <person name="East P.D."/>
            <person name="Elfekih S."/>
            <person name="Gordon K.H."/>
            <person name="Jermiin L.S."/>
            <person name="McGaughran A."/>
            <person name="Oakeshott J.G."/>
            <person name="Papanikolaou A."/>
            <person name="Perera O.P."/>
            <person name="Rane R.V."/>
            <person name="Richards S."/>
            <person name="Tay W.T."/>
            <person name="Walsh T.K."/>
            <person name="Anderson A."/>
            <person name="Anderson C.J."/>
            <person name="Asgari S."/>
            <person name="Board P.G."/>
            <person name="Bretschneider A."/>
            <person name="Campbell P.M."/>
            <person name="Chertemps T."/>
            <person name="Christeller J.T."/>
            <person name="Coppin C.W."/>
            <person name="Downes S.J."/>
            <person name="Duan G."/>
            <person name="Farnsworth C.A."/>
            <person name="Good R.T."/>
            <person name="Han L.B."/>
            <person name="Han Y.C."/>
            <person name="Hatje K."/>
            <person name="Horne I."/>
            <person name="Huang Y.P."/>
            <person name="Hughes D.S."/>
            <person name="Jacquin-Joly E."/>
            <person name="James W."/>
            <person name="Jhangiani S."/>
            <person name="Kollmar M."/>
            <person name="Kuwar S.S."/>
            <person name="Li S."/>
            <person name="Liu N.Y."/>
            <person name="Maibeche M.T."/>
            <person name="Miller J.R."/>
            <person name="Montagne N."/>
            <person name="Perry T."/>
            <person name="Qu J."/>
            <person name="Song S.V."/>
            <person name="Sutton G.G."/>
            <person name="Vogel H."/>
            <person name="Walenz B.P."/>
            <person name="Xu W."/>
            <person name="Zhang H.J."/>
            <person name="Zou Z."/>
            <person name="Batterham P."/>
            <person name="Edwards O.R."/>
            <person name="Feyereisen R."/>
            <person name="Gibbs R.A."/>
            <person name="Heckel D.G."/>
            <person name="McGrath A."/>
            <person name="Robin C."/>
            <person name="Scherer S.E."/>
            <person name="Worley K.C."/>
            <person name="Wu Y.D."/>
        </authorList>
    </citation>
    <scope>NUCLEOTIDE SEQUENCE [LARGE SCALE GENOMIC DNA]</scope>
    <source>
        <strain evidence="14">Harm_GR_Male_#8</strain>
        <tissue evidence="14">Whole organism</tissue>
    </source>
</reference>
<proteinExistence type="inferred from homology"/>
<feature type="chain" id="PRO_5016153715" description="Peptidase S1 domain-containing protein" evidence="12">
    <location>
        <begin position="19"/>
        <end position="264"/>
    </location>
</feature>
<evidence type="ECO:0000256" key="8">
    <source>
        <dbReference type="ARBA" id="ARBA00024195"/>
    </source>
</evidence>
<dbReference type="InterPro" id="IPR001314">
    <property type="entry name" value="Peptidase_S1A"/>
</dbReference>
<gene>
    <name evidence="14" type="primary">HaOG200360</name>
    <name evidence="14" type="ORF">B5X24_HaOG200360</name>
</gene>
<dbReference type="InterPro" id="IPR009003">
    <property type="entry name" value="Peptidase_S1_PA"/>
</dbReference>
<dbReference type="SUPFAM" id="SSF50494">
    <property type="entry name" value="Trypsin-like serine proteases"/>
    <property type="match status" value="1"/>
</dbReference>
<keyword evidence="4 11" id="KW-0378">Hydrolase</keyword>
<evidence type="ECO:0000256" key="10">
    <source>
        <dbReference type="ARBA" id="ARBA00084094"/>
    </source>
</evidence>
<dbReference type="InterPro" id="IPR001254">
    <property type="entry name" value="Trypsin_dom"/>
</dbReference>
<protein>
    <recommendedName>
        <fullName evidence="13">Peptidase S1 domain-containing protein</fullName>
    </recommendedName>
</protein>
<comment type="function">
    <text evidence="9">Fibrinolytic activity; shows preferential cleavage of Arg-Gly bonds in all three fibrinogen chains. Contact with the caterpillars causes severe bleeding, due the anticoagulant effect of the protein.</text>
</comment>
<evidence type="ECO:0000256" key="7">
    <source>
        <dbReference type="ARBA" id="ARBA00023240"/>
    </source>
</evidence>
<dbReference type="GO" id="GO:0005576">
    <property type="term" value="C:extracellular region"/>
    <property type="evidence" value="ECO:0007669"/>
    <property type="project" value="UniProtKB-SubCell"/>
</dbReference>
<dbReference type="FunFam" id="2.40.10.10:FF:000068">
    <property type="entry name" value="transmembrane protease serine 2"/>
    <property type="match status" value="1"/>
</dbReference>
<keyword evidence="3 11" id="KW-0645">Protease</keyword>
<dbReference type="GO" id="GO:0004252">
    <property type="term" value="F:serine-type endopeptidase activity"/>
    <property type="evidence" value="ECO:0007669"/>
    <property type="project" value="InterPro"/>
</dbReference>
<dbReference type="GO" id="GO:0090729">
    <property type="term" value="F:toxin activity"/>
    <property type="evidence" value="ECO:0007669"/>
    <property type="project" value="UniProtKB-KW"/>
</dbReference>
<keyword evidence="12" id="KW-0732">Signal</keyword>
<dbReference type="Pfam" id="PF00089">
    <property type="entry name" value="Trypsin"/>
    <property type="match status" value="1"/>
</dbReference>
<dbReference type="GO" id="GO:0006508">
    <property type="term" value="P:proteolysis"/>
    <property type="evidence" value="ECO:0007669"/>
    <property type="project" value="UniProtKB-KW"/>
</dbReference>
<dbReference type="Proteomes" id="UP000249218">
    <property type="component" value="Unassembled WGS sequence"/>
</dbReference>
<dbReference type="OrthoDB" id="10059102at2759"/>
<feature type="signal peptide" evidence="12">
    <location>
        <begin position="1"/>
        <end position="18"/>
    </location>
</feature>
<dbReference type="Gene3D" id="2.40.10.10">
    <property type="entry name" value="Trypsin-like serine proteases"/>
    <property type="match status" value="1"/>
</dbReference>
<name>A0A2W1BSQ0_HELAM</name>
<dbReference type="InterPro" id="IPR050430">
    <property type="entry name" value="Peptidase_S1"/>
</dbReference>
<dbReference type="EMBL" id="KZ149911">
    <property type="protein sequence ID" value="PZC78102.1"/>
    <property type="molecule type" value="Genomic_DNA"/>
</dbReference>
<evidence type="ECO:0000256" key="2">
    <source>
        <dbReference type="ARBA" id="ARBA00022656"/>
    </source>
</evidence>
<accession>A0A2W1BSQ0</accession>
<dbReference type="InterPro" id="IPR033116">
    <property type="entry name" value="TRYPSIN_SER"/>
</dbReference>
<keyword evidence="5 11" id="KW-0720">Serine protease</keyword>
<keyword evidence="2" id="KW-0800">Toxin</keyword>
<dbReference type="InterPro" id="IPR018114">
    <property type="entry name" value="TRYPSIN_HIS"/>
</dbReference>
<evidence type="ECO:0000259" key="13">
    <source>
        <dbReference type="PROSITE" id="PS50240"/>
    </source>
</evidence>
<feature type="domain" description="Peptidase S1" evidence="13">
    <location>
        <begin position="26"/>
        <end position="264"/>
    </location>
</feature>
<dbReference type="PROSITE" id="PS50240">
    <property type="entry name" value="TRYPSIN_DOM"/>
    <property type="match status" value="1"/>
</dbReference>
<comment type="similarity">
    <text evidence="8">Belongs to the peptidase S1 family. CLIP subfamily.</text>
</comment>
<dbReference type="PANTHER" id="PTHR24276">
    <property type="entry name" value="POLYSERASE-RELATED"/>
    <property type="match status" value="1"/>
</dbReference>
<dbReference type="SMART" id="SM00020">
    <property type="entry name" value="Tryp_SPc"/>
    <property type="match status" value="1"/>
</dbReference>
<dbReference type="InterPro" id="IPR043504">
    <property type="entry name" value="Peptidase_S1_PA_chymotrypsin"/>
</dbReference>
<dbReference type="AlphaFoldDB" id="A0A2W1BSQ0"/>
<evidence type="ECO:0000256" key="11">
    <source>
        <dbReference type="RuleBase" id="RU363034"/>
    </source>
</evidence>
<dbReference type="PRINTS" id="PR00722">
    <property type="entry name" value="CHYMOTRYPSIN"/>
</dbReference>
<keyword evidence="10" id="KW-1205">Fibrinolytic toxin</keyword>
<evidence type="ECO:0000256" key="6">
    <source>
        <dbReference type="ARBA" id="ARBA00023157"/>
    </source>
</evidence>